<feature type="compositionally biased region" description="Polar residues" evidence="8">
    <location>
        <begin position="64"/>
        <end position="85"/>
    </location>
</feature>
<dbReference type="Pfam" id="PF13015">
    <property type="entry name" value="PRKCSH_1"/>
    <property type="match status" value="1"/>
</dbReference>
<name>A0A7G3ZCV4_9SACH</name>
<evidence type="ECO:0000313" key="12">
    <source>
        <dbReference type="EMBL" id="QLL31340.1"/>
    </source>
</evidence>
<feature type="signal peptide" evidence="10">
    <location>
        <begin position="1"/>
        <end position="23"/>
    </location>
</feature>
<feature type="region of interest" description="Disordered" evidence="8">
    <location>
        <begin position="64"/>
        <end position="89"/>
    </location>
</feature>
<dbReference type="InterPro" id="IPR044865">
    <property type="entry name" value="MRH_dom"/>
</dbReference>
<evidence type="ECO:0000256" key="10">
    <source>
        <dbReference type="SAM" id="SignalP"/>
    </source>
</evidence>
<evidence type="ECO:0000256" key="2">
    <source>
        <dbReference type="ARBA" id="ARBA00022448"/>
    </source>
</evidence>
<keyword evidence="5 9" id="KW-1133">Transmembrane helix</keyword>
<dbReference type="OrthoDB" id="4504960at2759"/>
<proteinExistence type="predicted"/>
<dbReference type="GO" id="GO:0005770">
    <property type="term" value="C:late endosome"/>
    <property type="evidence" value="ECO:0007669"/>
    <property type="project" value="TreeGrafter"/>
</dbReference>
<gene>
    <name evidence="12" type="ORF">HG536_0B02030</name>
</gene>
<feature type="chain" id="PRO_5028959877" description="MRH domain-containing protein" evidence="10">
    <location>
        <begin position="24"/>
        <end position="257"/>
    </location>
</feature>
<evidence type="ECO:0000256" key="8">
    <source>
        <dbReference type="SAM" id="MobiDB-lite"/>
    </source>
</evidence>
<evidence type="ECO:0000313" key="13">
    <source>
        <dbReference type="Proteomes" id="UP000515788"/>
    </source>
</evidence>
<accession>A0A7G3ZCV4</accession>
<dbReference type="SUPFAM" id="SSF50911">
    <property type="entry name" value="Mannose 6-phosphate receptor domain"/>
    <property type="match status" value="1"/>
</dbReference>
<dbReference type="PANTHER" id="PTHR15071:SF0">
    <property type="entry name" value="MANNOSE 6-PHOSPHATE RECEPTOR-LIKE PROTEIN 1"/>
    <property type="match status" value="1"/>
</dbReference>
<dbReference type="GeneID" id="59324459"/>
<feature type="domain" description="MRH" evidence="11">
    <location>
        <begin position="50"/>
        <end position="212"/>
    </location>
</feature>
<dbReference type="RefSeq" id="XP_037138015.1">
    <property type="nucleotide sequence ID" value="XM_037282120.1"/>
</dbReference>
<dbReference type="PANTHER" id="PTHR15071">
    <property type="entry name" value="MANNOSE-6-PHOSPHATE RECEPTOR FAMILY MEMBER"/>
    <property type="match status" value="1"/>
</dbReference>
<keyword evidence="7" id="KW-1015">Disulfide bond</keyword>
<evidence type="ECO:0000256" key="1">
    <source>
        <dbReference type="ARBA" id="ARBA00004614"/>
    </source>
</evidence>
<dbReference type="AlphaFoldDB" id="A0A7G3ZCV4"/>
<comment type="subcellular location">
    <subcellularLocation>
        <location evidence="1">Golgi apparatus membrane</location>
        <topology evidence="1">Single-pass type I membrane protein</topology>
    </subcellularLocation>
</comment>
<dbReference type="KEGG" id="tgb:HG536_0B02030"/>
<protein>
    <recommendedName>
        <fullName evidence="11">MRH domain-containing protein</fullName>
    </recommendedName>
</protein>
<keyword evidence="3 9" id="KW-0812">Transmembrane</keyword>
<evidence type="ECO:0000256" key="5">
    <source>
        <dbReference type="ARBA" id="ARBA00022989"/>
    </source>
</evidence>
<evidence type="ECO:0000256" key="7">
    <source>
        <dbReference type="ARBA" id="ARBA00023157"/>
    </source>
</evidence>
<dbReference type="GO" id="GO:0000139">
    <property type="term" value="C:Golgi membrane"/>
    <property type="evidence" value="ECO:0007669"/>
    <property type="project" value="UniProtKB-SubCell"/>
</dbReference>
<reference evidence="12 13" key="1">
    <citation type="submission" date="2020-06" db="EMBL/GenBank/DDBJ databases">
        <title>The yeast mating-type switching endonuclease HO is a domesticated member of an unorthodox homing genetic element family.</title>
        <authorList>
            <person name="Coughlan A.Y."/>
            <person name="Lombardi L."/>
            <person name="Braun-Galleani S."/>
            <person name="Martos A.R."/>
            <person name="Galeote V."/>
            <person name="Bigey F."/>
            <person name="Dequin S."/>
            <person name="Byrne K.P."/>
            <person name="Wolfe K.H."/>
        </authorList>
    </citation>
    <scope>NUCLEOTIDE SEQUENCE [LARGE SCALE GENOMIC DNA]</scope>
    <source>
        <strain evidence="12 13">CBS764</strain>
    </source>
</reference>
<organism evidence="12 13">
    <name type="scientific">Torulaspora globosa</name>
    <dbReference type="NCBI Taxonomy" id="48254"/>
    <lineage>
        <taxon>Eukaryota</taxon>
        <taxon>Fungi</taxon>
        <taxon>Dikarya</taxon>
        <taxon>Ascomycota</taxon>
        <taxon>Saccharomycotina</taxon>
        <taxon>Saccharomycetes</taxon>
        <taxon>Saccharomycetales</taxon>
        <taxon>Saccharomycetaceae</taxon>
        <taxon>Torulaspora</taxon>
    </lineage>
</organism>
<evidence type="ECO:0000256" key="9">
    <source>
        <dbReference type="SAM" id="Phobius"/>
    </source>
</evidence>
<evidence type="ECO:0000259" key="11">
    <source>
        <dbReference type="PROSITE" id="PS51914"/>
    </source>
</evidence>
<keyword evidence="6 9" id="KW-0472">Membrane</keyword>
<dbReference type="GO" id="GO:0007034">
    <property type="term" value="P:vacuolar transport"/>
    <property type="evidence" value="ECO:0007669"/>
    <property type="project" value="TreeGrafter"/>
</dbReference>
<evidence type="ECO:0000256" key="3">
    <source>
        <dbReference type="ARBA" id="ARBA00022692"/>
    </source>
</evidence>
<keyword evidence="13" id="KW-1185">Reference proteome</keyword>
<feature type="transmembrane region" description="Helical" evidence="9">
    <location>
        <begin position="219"/>
        <end position="238"/>
    </location>
</feature>
<dbReference type="PROSITE" id="PS51914">
    <property type="entry name" value="MRH"/>
    <property type="match status" value="1"/>
</dbReference>
<keyword evidence="4 10" id="KW-0732">Signal</keyword>
<evidence type="ECO:0000256" key="6">
    <source>
        <dbReference type="ARBA" id="ARBA00023136"/>
    </source>
</evidence>
<dbReference type="InterPro" id="IPR009011">
    <property type="entry name" value="Man6P_isomerase_rcpt-bd_dom_sf"/>
</dbReference>
<dbReference type="InterPro" id="IPR036607">
    <property type="entry name" value="PRKCSH"/>
</dbReference>
<dbReference type="Gene3D" id="2.70.130.10">
    <property type="entry name" value="Mannose-6-phosphate receptor binding domain"/>
    <property type="match status" value="1"/>
</dbReference>
<sequence length="257" mass="28203">MLKRNQLWKVVLLLLTLVTAVTCVRNYHDRITDAADNKPSPGGDHEEADLFCAVMNPTTGTFIDLSQLSSTPNNPRGSRGSGQHSDPSKTRWLVSGWGYYTNFTLGVCSSPVTADQEPELHNTTGAYYVDPRSQKLVSIGDFATHPTLSRAKKLTLQYDNGALCPNGVDRKSTVLSFMCDRDVASNAQITFVASVHDCAYFFEVRSVHACPTSARSNEVNVLGIFVGIFAVFFLVEFGGRRWLYGKVKTHFHSGGSG</sequence>
<dbReference type="GO" id="GO:0010008">
    <property type="term" value="C:endosome membrane"/>
    <property type="evidence" value="ECO:0007669"/>
    <property type="project" value="UniProtKB-SubCell"/>
</dbReference>
<dbReference type="Proteomes" id="UP000515788">
    <property type="component" value="Chromosome 2"/>
</dbReference>
<dbReference type="FunFam" id="2.70.130.10:FF:000024">
    <property type="entry name" value="Putative vacuolar sorting receptor"/>
    <property type="match status" value="1"/>
</dbReference>
<evidence type="ECO:0000256" key="4">
    <source>
        <dbReference type="ARBA" id="ARBA00022729"/>
    </source>
</evidence>
<dbReference type="EMBL" id="CP059247">
    <property type="protein sequence ID" value="QLL31340.1"/>
    <property type="molecule type" value="Genomic_DNA"/>
</dbReference>
<keyword evidence="2" id="KW-0813">Transport</keyword>